<evidence type="ECO:0000256" key="2">
    <source>
        <dbReference type="ARBA" id="ARBA00023125"/>
    </source>
</evidence>
<dbReference type="GO" id="GO:0003700">
    <property type="term" value="F:DNA-binding transcription factor activity"/>
    <property type="evidence" value="ECO:0007669"/>
    <property type="project" value="InterPro"/>
</dbReference>
<dbReference type="GO" id="GO:0003677">
    <property type="term" value="F:DNA binding"/>
    <property type="evidence" value="ECO:0007669"/>
    <property type="project" value="UniProtKB-KW"/>
</dbReference>
<keyword evidence="2" id="KW-0238">DNA-binding</keyword>
<dbReference type="Pfam" id="PF00392">
    <property type="entry name" value="GntR"/>
    <property type="match status" value="1"/>
</dbReference>
<dbReference type="Gene3D" id="1.20.120.530">
    <property type="entry name" value="GntR ligand-binding domain-like"/>
    <property type="match status" value="1"/>
</dbReference>
<accession>A0A0D2J353</accession>
<organism evidence="6 7">
    <name type="scientific">Dethiosulfatarculus sandiegensis</name>
    <dbReference type="NCBI Taxonomy" id="1429043"/>
    <lineage>
        <taxon>Bacteria</taxon>
        <taxon>Pseudomonadati</taxon>
        <taxon>Thermodesulfobacteriota</taxon>
        <taxon>Desulfarculia</taxon>
        <taxon>Desulfarculales</taxon>
        <taxon>Desulfarculaceae</taxon>
        <taxon>Dethiosulfatarculus</taxon>
    </lineage>
</organism>
<evidence type="ECO:0000256" key="4">
    <source>
        <dbReference type="SAM" id="Coils"/>
    </source>
</evidence>
<keyword evidence="3" id="KW-0804">Transcription</keyword>
<evidence type="ECO:0000313" key="7">
    <source>
        <dbReference type="Proteomes" id="UP000032233"/>
    </source>
</evidence>
<keyword evidence="4" id="KW-0175">Coiled coil</keyword>
<dbReference type="InterPro" id="IPR008920">
    <property type="entry name" value="TF_FadR/GntR_C"/>
</dbReference>
<dbReference type="InterPro" id="IPR000524">
    <property type="entry name" value="Tscrpt_reg_HTH_GntR"/>
</dbReference>
<dbReference type="AlphaFoldDB" id="A0A0D2J353"/>
<dbReference type="SMART" id="SM00345">
    <property type="entry name" value="HTH_GNTR"/>
    <property type="match status" value="1"/>
</dbReference>
<dbReference type="InterPro" id="IPR036388">
    <property type="entry name" value="WH-like_DNA-bd_sf"/>
</dbReference>
<evidence type="ECO:0000256" key="3">
    <source>
        <dbReference type="ARBA" id="ARBA00023163"/>
    </source>
</evidence>
<dbReference type="SMART" id="SM00895">
    <property type="entry name" value="FCD"/>
    <property type="match status" value="1"/>
</dbReference>
<gene>
    <name evidence="6" type="ORF">X474_18590</name>
</gene>
<dbReference type="PANTHER" id="PTHR43537">
    <property type="entry name" value="TRANSCRIPTIONAL REGULATOR, GNTR FAMILY"/>
    <property type="match status" value="1"/>
</dbReference>
<dbReference type="SUPFAM" id="SSF46785">
    <property type="entry name" value="Winged helix' DNA-binding domain"/>
    <property type="match status" value="1"/>
</dbReference>
<sequence>MFEPIKGARAFEEVAERIKKQIFDRVLNPGDRLPPETQMASQFQVGRQTMREALRLLEMSGLITIHKGGGGGAFINDAIHYTISDLFLDAYRMHKVTLKDLTEARMEVEKLVLDHVLERIQENDLARLKKNVAQAKARIDQGEMATEENVEFHRIFAAASQNFVYVIIMECLMAANAKILSKGGVTLETSARVVQSHQDLLEAIEQKNGPSAHELISEHLLDVEKRLLSAGRKKQVD</sequence>
<dbReference type="Proteomes" id="UP000032233">
    <property type="component" value="Unassembled WGS sequence"/>
</dbReference>
<feature type="domain" description="HTH gntR-type" evidence="5">
    <location>
        <begin position="8"/>
        <end position="78"/>
    </location>
</feature>
<dbReference type="SUPFAM" id="SSF48008">
    <property type="entry name" value="GntR ligand-binding domain-like"/>
    <property type="match status" value="1"/>
</dbReference>
<evidence type="ECO:0000256" key="1">
    <source>
        <dbReference type="ARBA" id="ARBA00023015"/>
    </source>
</evidence>
<feature type="coiled-coil region" evidence="4">
    <location>
        <begin position="118"/>
        <end position="145"/>
    </location>
</feature>
<dbReference type="Gene3D" id="1.10.10.10">
    <property type="entry name" value="Winged helix-like DNA-binding domain superfamily/Winged helix DNA-binding domain"/>
    <property type="match status" value="1"/>
</dbReference>
<dbReference type="InterPro" id="IPR036390">
    <property type="entry name" value="WH_DNA-bd_sf"/>
</dbReference>
<dbReference type="PRINTS" id="PR00035">
    <property type="entry name" value="HTHGNTR"/>
</dbReference>
<evidence type="ECO:0000313" key="6">
    <source>
        <dbReference type="EMBL" id="KIX12614.1"/>
    </source>
</evidence>
<dbReference type="STRING" id="1429043.X474_18590"/>
<dbReference type="RefSeq" id="WP_052515325.1">
    <property type="nucleotide sequence ID" value="NZ_AZAC01000029.1"/>
</dbReference>
<reference evidence="6 7" key="1">
    <citation type="submission" date="2013-11" db="EMBL/GenBank/DDBJ databases">
        <title>Metagenomic analysis of a methanogenic consortium involved in long chain n-alkane degradation.</title>
        <authorList>
            <person name="Davidova I.A."/>
            <person name="Callaghan A.V."/>
            <person name="Wawrik B."/>
            <person name="Pruitt S."/>
            <person name="Marks C."/>
            <person name="Duncan K.E."/>
            <person name="Suflita J.M."/>
        </authorList>
    </citation>
    <scope>NUCLEOTIDE SEQUENCE [LARGE SCALE GENOMIC DNA]</scope>
    <source>
        <strain evidence="6 7">SPR</strain>
    </source>
</reference>
<dbReference type="CDD" id="cd07377">
    <property type="entry name" value="WHTH_GntR"/>
    <property type="match status" value="1"/>
</dbReference>
<proteinExistence type="predicted"/>
<dbReference type="EMBL" id="AZAC01000029">
    <property type="protein sequence ID" value="KIX12614.1"/>
    <property type="molecule type" value="Genomic_DNA"/>
</dbReference>
<comment type="caution">
    <text evidence="6">The sequence shown here is derived from an EMBL/GenBank/DDBJ whole genome shotgun (WGS) entry which is preliminary data.</text>
</comment>
<dbReference type="InParanoid" id="A0A0D2J353"/>
<keyword evidence="7" id="KW-1185">Reference proteome</keyword>
<dbReference type="InterPro" id="IPR011711">
    <property type="entry name" value="GntR_C"/>
</dbReference>
<name>A0A0D2J353_9BACT</name>
<dbReference type="PANTHER" id="PTHR43537:SF5">
    <property type="entry name" value="UXU OPERON TRANSCRIPTIONAL REGULATOR"/>
    <property type="match status" value="1"/>
</dbReference>
<protein>
    <recommendedName>
        <fullName evidence="5">HTH gntR-type domain-containing protein</fullName>
    </recommendedName>
</protein>
<dbReference type="Pfam" id="PF07729">
    <property type="entry name" value="FCD"/>
    <property type="match status" value="1"/>
</dbReference>
<dbReference type="PROSITE" id="PS50949">
    <property type="entry name" value="HTH_GNTR"/>
    <property type="match status" value="1"/>
</dbReference>
<evidence type="ECO:0000259" key="5">
    <source>
        <dbReference type="PROSITE" id="PS50949"/>
    </source>
</evidence>
<keyword evidence="1" id="KW-0805">Transcription regulation</keyword>